<dbReference type="AlphaFoldDB" id="A0A829Y5Z6"/>
<dbReference type="InterPro" id="IPR017946">
    <property type="entry name" value="PLC-like_Pdiesterase_TIM-brl"/>
</dbReference>
<dbReference type="SUPFAM" id="SSF51695">
    <property type="entry name" value="PLC-like phosphodiesterases"/>
    <property type="match status" value="1"/>
</dbReference>
<evidence type="ECO:0000256" key="6">
    <source>
        <dbReference type="ARBA" id="ARBA00047512"/>
    </source>
</evidence>
<keyword evidence="4" id="KW-0319">Glycerol metabolism</keyword>
<sequence>MSGPAQAQSPVHDKWATLDGKPPLVIAHRGASGYRPEHTLASYLLAIEFGADYVEPDLVATRDGQLIARHEPLLDDTTDVKSRPEFASRRSTKTLDGKEVTGFFASDFTLAEIRQLRAVQPNPARSKEFDGKFTVPTFEEILDLVEQESAKRGRRIGIYPETKHPAFHLQLNLPLEDSLLDALNRRGLNKAGTPIFIQSFESANLQYLRAKTPLPLVQLMDEGSLIYDDSGKRVVSVSIPDYGDRRGGEGPKSLGDVAKYANAIGPWKRQILRDVGKPKLLTTSVIEQAHQAGLRVHTYTFRNEPATLAPEYNNDPLQEYRRFYELGIDGVFSDFSDTALKARTAWASR</sequence>
<dbReference type="PANTHER" id="PTHR43620:SF7">
    <property type="entry name" value="GLYCEROPHOSPHODIESTER PHOSPHODIESTERASE GDPD5-RELATED"/>
    <property type="match status" value="1"/>
</dbReference>
<dbReference type="PANTHER" id="PTHR43620">
    <property type="entry name" value="GLYCEROPHOSPHORYL DIESTER PHOSPHODIESTERASE"/>
    <property type="match status" value="1"/>
</dbReference>
<evidence type="ECO:0000313" key="8">
    <source>
        <dbReference type="EMBL" id="GFE78493.1"/>
    </source>
</evidence>
<reference evidence="9" key="1">
    <citation type="submission" date="2020-01" db="EMBL/GenBank/DDBJ databases">
        <title>'Steroidobacter agaridevorans' sp. nov., agar-degrading bacteria isolated from rhizosphere soils.</title>
        <authorList>
            <person name="Ikenaga M."/>
            <person name="Kataoka M."/>
            <person name="Murouchi A."/>
            <person name="Katsuragi S."/>
            <person name="Sakai M."/>
        </authorList>
    </citation>
    <scope>NUCLEOTIDE SEQUENCE [LARGE SCALE GENOMIC DNA]</scope>
    <source>
        <strain evidence="9">YU21-B</strain>
    </source>
</reference>
<evidence type="ECO:0000259" key="7">
    <source>
        <dbReference type="PROSITE" id="PS51704"/>
    </source>
</evidence>
<evidence type="ECO:0000256" key="2">
    <source>
        <dbReference type="ARBA" id="ARBA00012247"/>
    </source>
</evidence>
<keyword evidence="3" id="KW-0732">Signal</keyword>
<evidence type="ECO:0000256" key="4">
    <source>
        <dbReference type="ARBA" id="ARBA00022798"/>
    </source>
</evidence>
<dbReference type="EC" id="3.1.4.46" evidence="2"/>
<evidence type="ECO:0000256" key="1">
    <source>
        <dbReference type="ARBA" id="ARBA00007277"/>
    </source>
</evidence>
<protein>
    <recommendedName>
        <fullName evidence="2">glycerophosphodiester phosphodiesterase</fullName>
        <ecNumber evidence="2">3.1.4.46</ecNumber>
    </recommendedName>
</protein>
<keyword evidence="9" id="KW-1185">Reference proteome</keyword>
<dbReference type="GO" id="GO:0008889">
    <property type="term" value="F:glycerophosphodiester phosphodiesterase activity"/>
    <property type="evidence" value="ECO:0007669"/>
    <property type="project" value="UniProtKB-EC"/>
</dbReference>
<keyword evidence="5" id="KW-0378">Hydrolase</keyword>
<dbReference type="InterPro" id="IPR030395">
    <property type="entry name" value="GP_PDE_dom"/>
</dbReference>
<dbReference type="EMBL" id="BLJN01000001">
    <property type="protein sequence ID" value="GFE78493.1"/>
    <property type="molecule type" value="Genomic_DNA"/>
</dbReference>
<accession>A0A829Y5Z6</accession>
<comment type="caution">
    <text evidence="8">The sequence shown here is derived from an EMBL/GenBank/DDBJ whole genome shotgun (WGS) entry which is preliminary data.</text>
</comment>
<comment type="catalytic activity">
    <reaction evidence="6">
        <text>a sn-glycero-3-phosphodiester + H2O = an alcohol + sn-glycerol 3-phosphate + H(+)</text>
        <dbReference type="Rhea" id="RHEA:12969"/>
        <dbReference type="ChEBI" id="CHEBI:15377"/>
        <dbReference type="ChEBI" id="CHEBI:15378"/>
        <dbReference type="ChEBI" id="CHEBI:30879"/>
        <dbReference type="ChEBI" id="CHEBI:57597"/>
        <dbReference type="ChEBI" id="CHEBI:83408"/>
        <dbReference type="EC" id="3.1.4.46"/>
    </reaction>
</comment>
<comment type="similarity">
    <text evidence="1">Belongs to the glycerophosphoryl diester phosphodiesterase family.</text>
</comment>
<dbReference type="Gene3D" id="3.20.20.190">
    <property type="entry name" value="Phosphatidylinositol (PI) phosphodiesterase"/>
    <property type="match status" value="1"/>
</dbReference>
<dbReference type="Pfam" id="PF03009">
    <property type="entry name" value="GDPD"/>
    <property type="match status" value="1"/>
</dbReference>
<proteinExistence type="inferred from homology"/>
<dbReference type="GO" id="GO:0006629">
    <property type="term" value="P:lipid metabolic process"/>
    <property type="evidence" value="ECO:0007669"/>
    <property type="project" value="InterPro"/>
</dbReference>
<dbReference type="GO" id="GO:0006071">
    <property type="term" value="P:glycerol metabolic process"/>
    <property type="evidence" value="ECO:0007669"/>
    <property type="project" value="UniProtKB-KW"/>
</dbReference>
<dbReference type="CDD" id="cd08602">
    <property type="entry name" value="GDPD_ScGlpQ1_like"/>
    <property type="match status" value="1"/>
</dbReference>
<dbReference type="PROSITE" id="PS51704">
    <property type="entry name" value="GP_PDE"/>
    <property type="match status" value="1"/>
</dbReference>
<feature type="domain" description="GP-PDE" evidence="7">
    <location>
        <begin position="23"/>
        <end position="343"/>
    </location>
</feature>
<evidence type="ECO:0000256" key="5">
    <source>
        <dbReference type="ARBA" id="ARBA00022801"/>
    </source>
</evidence>
<evidence type="ECO:0000256" key="3">
    <source>
        <dbReference type="ARBA" id="ARBA00022729"/>
    </source>
</evidence>
<evidence type="ECO:0000313" key="9">
    <source>
        <dbReference type="Proteomes" id="UP000445000"/>
    </source>
</evidence>
<organism evidence="8 9">
    <name type="scientific">Steroidobacter agaridevorans</name>
    <dbReference type="NCBI Taxonomy" id="2695856"/>
    <lineage>
        <taxon>Bacteria</taxon>
        <taxon>Pseudomonadati</taxon>
        <taxon>Pseudomonadota</taxon>
        <taxon>Gammaproteobacteria</taxon>
        <taxon>Steroidobacterales</taxon>
        <taxon>Steroidobacteraceae</taxon>
        <taxon>Steroidobacter</taxon>
    </lineage>
</organism>
<dbReference type="Proteomes" id="UP000445000">
    <property type="component" value="Unassembled WGS sequence"/>
</dbReference>
<name>A0A829Y5Z6_9GAMM</name>
<gene>
    <name evidence="8" type="ORF">GCM10011487_04930</name>
</gene>